<feature type="compositionally biased region" description="Basic and acidic residues" evidence="2">
    <location>
        <begin position="30"/>
        <end position="51"/>
    </location>
</feature>
<dbReference type="PANTHER" id="PTHR15048:SF0">
    <property type="entry name" value="STARCH-BINDING DOMAIN-CONTAINING PROTEIN 1"/>
    <property type="match status" value="1"/>
</dbReference>
<dbReference type="Proteomes" id="UP000011087">
    <property type="component" value="Unassembled WGS sequence"/>
</dbReference>
<reference evidence="7" key="2">
    <citation type="submission" date="2012-11" db="EMBL/GenBank/DDBJ databases">
        <authorList>
            <person name="Kuo A."/>
            <person name="Curtis B.A."/>
            <person name="Tanifuji G."/>
            <person name="Burki F."/>
            <person name="Gruber A."/>
            <person name="Irimia M."/>
            <person name="Maruyama S."/>
            <person name="Arias M.C."/>
            <person name="Ball S.G."/>
            <person name="Gile G.H."/>
            <person name="Hirakawa Y."/>
            <person name="Hopkins J.F."/>
            <person name="Rensing S.A."/>
            <person name="Schmutz J."/>
            <person name="Symeonidi A."/>
            <person name="Elias M."/>
            <person name="Eveleigh R.J."/>
            <person name="Herman E.K."/>
            <person name="Klute M.J."/>
            <person name="Nakayama T."/>
            <person name="Obornik M."/>
            <person name="Reyes-Prieto A."/>
            <person name="Armbrust E.V."/>
            <person name="Aves S.J."/>
            <person name="Beiko R.G."/>
            <person name="Coutinho P."/>
            <person name="Dacks J.B."/>
            <person name="Durnford D.G."/>
            <person name="Fast N.M."/>
            <person name="Green B.R."/>
            <person name="Grisdale C."/>
            <person name="Hempe F."/>
            <person name="Henrissat B."/>
            <person name="Hoppner M.P."/>
            <person name="Ishida K.-I."/>
            <person name="Kim E."/>
            <person name="Koreny L."/>
            <person name="Kroth P.G."/>
            <person name="Liu Y."/>
            <person name="Malik S.-B."/>
            <person name="Maier U.G."/>
            <person name="McRose D."/>
            <person name="Mock T."/>
            <person name="Neilson J.A."/>
            <person name="Onodera N.T."/>
            <person name="Poole A.M."/>
            <person name="Pritham E.J."/>
            <person name="Richards T.A."/>
            <person name="Rocap G."/>
            <person name="Roy S.W."/>
            <person name="Sarai C."/>
            <person name="Schaack S."/>
            <person name="Shirato S."/>
            <person name="Slamovits C.H."/>
            <person name="Spencer D.F."/>
            <person name="Suzuki S."/>
            <person name="Worden A.Z."/>
            <person name="Zauner S."/>
            <person name="Barry K."/>
            <person name="Bell C."/>
            <person name="Bharti A.K."/>
            <person name="Crow J.A."/>
            <person name="Grimwood J."/>
            <person name="Kramer R."/>
            <person name="Lindquist E."/>
            <person name="Lucas S."/>
            <person name="Salamov A."/>
            <person name="McFadden G.I."/>
            <person name="Lane C.E."/>
            <person name="Keeling P.J."/>
            <person name="Gray M.W."/>
            <person name="Grigoriev I.V."/>
            <person name="Archibald J.M."/>
        </authorList>
    </citation>
    <scope>NUCLEOTIDE SEQUENCE</scope>
    <source>
        <strain evidence="7">CCMP2712</strain>
    </source>
</reference>
<dbReference type="PaxDb" id="55529-EKX38931"/>
<evidence type="ECO:0000256" key="1">
    <source>
        <dbReference type="SAM" id="Coils"/>
    </source>
</evidence>
<evidence type="ECO:0000259" key="4">
    <source>
        <dbReference type="PROSITE" id="PS51166"/>
    </source>
</evidence>
<dbReference type="OMA" id="MHIFVCR"/>
<dbReference type="STRING" id="905079.L1IRN7"/>
<reference evidence="5 7" key="1">
    <citation type="journal article" date="2012" name="Nature">
        <title>Algal genomes reveal evolutionary mosaicism and the fate of nucleomorphs.</title>
        <authorList>
            <consortium name="DOE Joint Genome Institute"/>
            <person name="Curtis B.A."/>
            <person name="Tanifuji G."/>
            <person name="Burki F."/>
            <person name="Gruber A."/>
            <person name="Irimia M."/>
            <person name="Maruyama S."/>
            <person name="Arias M.C."/>
            <person name="Ball S.G."/>
            <person name="Gile G.H."/>
            <person name="Hirakawa Y."/>
            <person name="Hopkins J.F."/>
            <person name="Kuo A."/>
            <person name="Rensing S.A."/>
            <person name="Schmutz J."/>
            <person name="Symeonidi A."/>
            <person name="Elias M."/>
            <person name="Eveleigh R.J."/>
            <person name="Herman E.K."/>
            <person name="Klute M.J."/>
            <person name="Nakayama T."/>
            <person name="Obornik M."/>
            <person name="Reyes-Prieto A."/>
            <person name="Armbrust E.V."/>
            <person name="Aves S.J."/>
            <person name="Beiko R.G."/>
            <person name="Coutinho P."/>
            <person name="Dacks J.B."/>
            <person name="Durnford D.G."/>
            <person name="Fast N.M."/>
            <person name="Green B.R."/>
            <person name="Grisdale C.J."/>
            <person name="Hempel F."/>
            <person name="Henrissat B."/>
            <person name="Hoppner M.P."/>
            <person name="Ishida K."/>
            <person name="Kim E."/>
            <person name="Koreny L."/>
            <person name="Kroth P.G."/>
            <person name="Liu Y."/>
            <person name="Malik S.B."/>
            <person name="Maier U.G."/>
            <person name="McRose D."/>
            <person name="Mock T."/>
            <person name="Neilson J.A."/>
            <person name="Onodera N.T."/>
            <person name="Poole A.M."/>
            <person name="Pritham E.J."/>
            <person name="Richards T.A."/>
            <person name="Rocap G."/>
            <person name="Roy S.W."/>
            <person name="Sarai C."/>
            <person name="Schaack S."/>
            <person name="Shirato S."/>
            <person name="Slamovits C.H."/>
            <person name="Spencer D.F."/>
            <person name="Suzuki S."/>
            <person name="Worden A.Z."/>
            <person name="Zauner S."/>
            <person name="Barry K."/>
            <person name="Bell C."/>
            <person name="Bharti A.K."/>
            <person name="Crow J.A."/>
            <person name="Grimwood J."/>
            <person name="Kramer R."/>
            <person name="Lindquist E."/>
            <person name="Lucas S."/>
            <person name="Salamov A."/>
            <person name="McFadden G.I."/>
            <person name="Lane C.E."/>
            <person name="Keeling P.J."/>
            <person name="Gray M.W."/>
            <person name="Grigoriev I.V."/>
            <person name="Archibald J.M."/>
        </authorList>
    </citation>
    <scope>NUCLEOTIDE SEQUENCE</scope>
    <source>
        <strain evidence="5 7">CCMP2712</strain>
    </source>
</reference>
<evidence type="ECO:0000256" key="2">
    <source>
        <dbReference type="SAM" id="MobiDB-lite"/>
    </source>
</evidence>
<feature type="domain" description="CBM20" evidence="4">
    <location>
        <begin position="122"/>
        <end position="226"/>
    </location>
</feature>
<dbReference type="EMBL" id="JH993044">
    <property type="protein sequence ID" value="EKX38931.1"/>
    <property type="molecule type" value="Genomic_DNA"/>
</dbReference>
<gene>
    <name evidence="5" type="ORF">GUITHDRAFT_115036</name>
</gene>
<feature type="chain" id="PRO_5008770414" description="CBM20 domain-containing protein" evidence="3">
    <location>
        <begin position="23"/>
        <end position="543"/>
    </location>
</feature>
<dbReference type="InterPro" id="IPR013783">
    <property type="entry name" value="Ig-like_fold"/>
</dbReference>
<feature type="coiled-coil region" evidence="1">
    <location>
        <begin position="418"/>
        <end position="487"/>
    </location>
</feature>
<dbReference type="RefSeq" id="XP_005825911.1">
    <property type="nucleotide sequence ID" value="XM_005825854.1"/>
</dbReference>
<dbReference type="Pfam" id="PF00686">
    <property type="entry name" value="CBM_20"/>
    <property type="match status" value="2"/>
</dbReference>
<sequence>MPNPRICLLVALIATMVANTSTMRVLWMGGDDKPDSTMKRNGDKPRAGYDDSTDKLLQAAIRNIDQLTSVARELSQENISPAVLKSASRTDLPSLNGNKANQPKPVQNYQPQWSEQPQEQPRAPPQQCALTFRLKNDITQPGDTVLVVGNVPELGEWKPQRAAKLSTNSGSFPYWNVAITLRPGFSLEYKFVIQKSGGELVWEKGENRKIKVPVSSKATAESAFGEKGERISGVDAAVVEARAPSPPAAIALYEPEAPMNQESATLHLRVKCTTNPGESVFVCGGHPSIGGWDPVKAVMLKTNKDDYPHWSGTIQVPVSATQKENIRYKYVVKDSNGQSRWEDAIADRVLMQESKKPGGVLSINMHTYVDDGSFNCLQRVCTYVRDGKERPRTPSTALATTPPPQIPAGMQVVSIDQVRQWEARVAELEDECESLRERARAAEASERRVNEEIMEQMKFVEELLQRMKKMEETVTTLEETKDVLITRSESMNNLQAMGSPPSATKSAKEGIADSIEEGLANAKQILNNIDRQLTHNQASSVRA</sequence>
<dbReference type="PANTHER" id="PTHR15048">
    <property type="entry name" value="STARCH-BINDING DOMAIN-CONTAINING PROTEIN 1"/>
    <property type="match status" value="1"/>
</dbReference>
<dbReference type="KEGG" id="gtt:GUITHDRAFT_115036"/>
<accession>L1IRN7</accession>
<dbReference type="SMART" id="SM01065">
    <property type="entry name" value="CBM_2"/>
    <property type="match status" value="2"/>
</dbReference>
<dbReference type="EnsemblProtists" id="EKX38931">
    <property type="protein sequence ID" value="EKX38931"/>
    <property type="gene ID" value="GUITHDRAFT_115036"/>
</dbReference>
<dbReference type="GO" id="GO:2001070">
    <property type="term" value="F:starch binding"/>
    <property type="evidence" value="ECO:0007669"/>
    <property type="project" value="InterPro"/>
</dbReference>
<keyword evidence="3" id="KW-0732">Signal</keyword>
<dbReference type="AlphaFoldDB" id="L1IRN7"/>
<reference evidence="6" key="3">
    <citation type="submission" date="2016-03" db="UniProtKB">
        <authorList>
            <consortium name="EnsemblProtists"/>
        </authorList>
    </citation>
    <scope>IDENTIFICATION</scope>
</reference>
<dbReference type="SUPFAM" id="SSF49452">
    <property type="entry name" value="Starch-binding domain-like"/>
    <property type="match status" value="2"/>
</dbReference>
<proteinExistence type="predicted"/>
<dbReference type="OrthoDB" id="550577at2759"/>
<feature type="compositionally biased region" description="Polar residues" evidence="2">
    <location>
        <begin position="87"/>
        <end position="109"/>
    </location>
</feature>
<organism evidence="5">
    <name type="scientific">Guillardia theta (strain CCMP2712)</name>
    <name type="common">Cryptophyte</name>
    <dbReference type="NCBI Taxonomy" id="905079"/>
    <lineage>
        <taxon>Eukaryota</taxon>
        <taxon>Cryptophyceae</taxon>
        <taxon>Pyrenomonadales</taxon>
        <taxon>Geminigeraceae</taxon>
        <taxon>Guillardia</taxon>
    </lineage>
</organism>
<dbReference type="InterPro" id="IPR013784">
    <property type="entry name" value="Carb-bd-like_fold"/>
</dbReference>
<feature type="region of interest" description="Disordered" evidence="2">
    <location>
        <begin position="85"/>
        <end position="125"/>
    </location>
</feature>
<feature type="region of interest" description="Disordered" evidence="2">
    <location>
        <begin position="29"/>
        <end position="51"/>
    </location>
</feature>
<evidence type="ECO:0000313" key="7">
    <source>
        <dbReference type="Proteomes" id="UP000011087"/>
    </source>
</evidence>
<feature type="compositionally biased region" description="Low complexity" evidence="2">
    <location>
        <begin position="110"/>
        <end position="125"/>
    </location>
</feature>
<name>L1IRN7_GUITC</name>
<evidence type="ECO:0000313" key="6">
    <source>
        <dbReference type="EnsemblProtists" id="EKX38931"/>
    </source>
</evidence>
<feature type="signal peptide" evidence="3">
    <location>
        <begin position="1"/>
        <end position="22"/>
    </location>
</feature>
<evidence type="ECO:0000313" key="5">
    <source>
        <dbReference type="EMBL" id="EKX38931.1"/>
    </source>
</evidence>
<evidence type="ECO:0000256" key="3">
    <source>
        <dbReference type="SAM" id="SignalP"/>
    </source>
</evidence>
<feature type="region of interest" description="Disordered" evidence="2">
    <location>
        <begin position="387"/>
        <end position="408"/>
    </location>
</feature>
<dbReference type="GeneID" id="17295685"/>
<dbReference type="CDD" id="cd05467">
    <property type="entry name" value="CBM20"/>
    <property type="match status" value="2"/>
</dbReference>
<dbReference type="Gene3D" id="2.60.40.10">
    <property type="entry name" value="Immunoglobulins"/>
    <property type="match status" value="2"/>
</dbReference>
<keyword evidence="1" id="KW-0175">Coiled coil</keyword>
<dbReference type="GO" id="GO:0016020">
    <property type="term" value="C:membrane"/>
    <property type="evidence" value="ECO:0007669"/>
    <property type="project" value="TreeGrafter"/>
</dbReference>
<dbReference type="HOGENOM" id="CLU_502001_0_0_1"/>
<feature type="domain" description="CBM20" evidence="4">
    <location>
        <begin position="256"/>
        <end position="373"/>
    </location>
</feature>
<dbReference type="InterPro" id="IPR002044">
    <property type="entry name" value="CBM20"/>
</dbReference>
<keyword evidence="7" id="KW-1185">Reference proteome</keyword>
<protein>
    <recommendedName>
        <fullName evidence="4">CBM20 domain-containing protein</fullName>
    </recommendedName>
</protein>
<dbReference type="PROSITE" id="PS51166">
    <property type="entry name" value="CBM20"/>
    <property type="match status" value="2"/>
</dbReference>